<organism evidence="2 3">
    <name type="scientific">Acorus gramineus</name>
    <name type="common">Dwarf sweet flag</name>
    <dbReference type="NCBI Taxonomy" id="55184"/>
    <lineage>
        <taxon>Eukaryota</taxon>
        <taxon>Viridiplantae</taxon>
        <taxon>Streptophyta</taxon>
        <taxon>Embryophyta</taxon>
        <taxon>Tracheophyta</taxon>
        <taxon>Spermatophyta</taxon>
        <taxon>Magnoliopsida</taxon>
        <taxon>Liliopsida</taxon>
        <taxon>Acoraceae</taxon>
        <taxon>Acorus</taxon>
    </lineage>
</organism>
<feature type="region of interest" description="Disordered" evidence="1">
    <location>
        <begin position="97"/>
        <end position="149"/>
    </location>
</feature>
<dbReference type="AlphaFoldDB" id="A0AAV9AZX2"/>
<dbReference type="Proteomes" id="UP001179952">
    <property type="component" value="Unassembled WGS sequence"/>
</dbReference>
<evidence type="ECO:0000313" key="3">
    <source>
        <dbReference type="Proteomes" id="UP001179952"/>
    </source>
</evidence>
<sequence length="149" mass="16436">MTHKSKPNNTFPKQTHPNVGPYSHPPSHRYRQQHLQAIRLQIRLRPVNPLANARSPPRLPPTIADGNHFLEQHAQGPLPPIGPRRAPPRWAVVVGRGDAAEAEGEEGEGGGDDVGDTWELSGEREPEVEGPEEGGEFEGVEDRHLPPHH</sequence>
<keyword evidence="3" id="KW-1185">Reference proteome</keyword>
<feature type="compositionally biased region" description="Basic and acidic residues" evidence="1">
    <location>
        <begin position="140"/>
        <end position="149"/>
    </location>
</feature>
<protein>
    <submittedName>
        <fullName evidence="2">Uncharacterized protein</fullName>
    </submittedName>
</protein>
<name>A0AAV9AZX2_ACOGR</name>
<reference evidence="2" key="1">
    <citation type="journal article" date="2023" name="Nat. Commun.">
        <title>Diploid and tetraploid genomes of Acorus and the evolution of monocots.</title>
        <authorList>
            <person name="Ma L."/>
            <person name="Liu K.W."/>
            <person name="Li Z."/>
            <person name="Hsiao Y.Y."/>
            <person name="Qi Y."/>
            <person name="Fu T."/>
            <person name="Tang G.D."/>
            <person name="Zhang D."/>
            <person name="Sun W.H."/>
            <person name="Liu D.K."/>
            <person name="Li Y."/>
            <person name="Chen G.Z."/>
            <person name="Liu X.D."/>
            <person name="Liao X.Y."/>
            <person name="Jiang Y.T."/>
            <person name="Yu X."/>
            <person name="Hao Y."/>
            <person name="Huang J."/>
            <person name="Zhao X.W."/>
            <person name="Ke S."/>
            <person name="Chen Y.Y."/>
            <person name="Wu W.L."/>
            <person name="Hsu J.L."/>
            <person name="Lin Y.F."/>
            <person name="Huang M.D."/>
            <person name="Li C.Y."/>
            <person name="Huang L."/>
            <person name="Wang Z.W."/>
            <person name="Zhao X."/>
            <person name="Zhong W.Y."/>
            <person name="Peng D.H."/>
            <person name="Ahmad S."/>
            <person name="Lan S."/>
            <person name="Zhang J.S."/>
            <person name="Tsai W.C."/>
            <person name="Van de Peer Y."/>
            <person name="Liu Z.J."/>
        </authorList>
    </citation>
    <scope>NUCLEOTIDE SEQUENCE</scope>
    <source>
        <strain evidence="2">SCP</strain>
    </source>
</reference>
<feature type="compositionally biased region" description="Acidic residues" evidence="1">
    <location>
        <begin position="128"/>
        <end position="139"/>
    </location>
</feature>
<feature type="compositionally biased region" description="Polar residues" evidence="1">
    <location>
        <begin position="7"/>
        <end position="17"/>
    </location>
</feature>
<proteinExistence type="predicted"/>
<feature type="region of interest" description="Disordered" evidence="1">
    <location>
        <begin position="1"/>
        <end position="31"/>
    </location>
</feature>
<feature type="compositionally biased region" description="Acidic residues" evidence="1">
    <location>
        <begin position="100"/>
        <end position="116"/>
    </location>
</feature>
<evidence type="ECO:0000313" key="2">
    <source>
        <dbReference type="EMBL" id="KAK1269496.1"/>
    </source>
</evidence>
<comment type="caution">
    <text evidence="2">The sequence shown here is derived from an EMBL/GenBank/DDBJ whole genome shotgun (WGS) entry which is preliminary data.</text>
</comment>
<evidence type="ECO:0000256" key="1">
    <source>
        <dbReference type="SAM" id="MobiDB-lite"/>
    </source>
</evidence>
<reference evidence="2" key="2">
    <citation type="submission" date="2023-06" db="EMBL/GenBank/DDBJ databases">
        <authorList>
            <person name="Ma L."/>
            <person name="Liu K.-W."/>
            <person name="Li Z."/>
            <person name="Hsiao Y.-Y."/>
            <person name="Qi Y."/>
            <person name="Fu T."/>
            <person name="Tang G."/>
            <person name="Zhang D."/>
            <person name="Sun W.-H."/>
            <person name="Liu D.-K."/>
            <person name="Li Y."/>
            <person name="Chen G.-Z."/>
            <person name="Liu X.-D."/>
            <person name="Liao X.-Y."/>
            <person name="Jiang Y.-T."/>
            <person name="Yu X."/>
            <person name="Hao Y."/>
            <person name="Huang J."/>
            <person name="Zhao X.-W."/>
            <person name="Ke S."/>
            <person name="Chen Y.-Y."/>
            <person name="Wu W.-L."/>
            <person name="Hsu J.-L."/>
            <person name="Lin Y.-F."/>
            <person name="Huang M.-D."/>
            <person name="Li C.-Y."/>
            <person name="Huang L."/>
            <person name="Wang Z.-W."/>
            <person name="Zhao X."/>
            <person name="Zhong W.-Y."/>
            <person name="Peng D.-H."/>
            <person name="Ahmad S."/>
            <person name="Lan S."/>
            <person name="Zhang J.-S."/>
            <person name="Tsai W.-C."/>
            <person name="Van De Peer Y."/>
            <person name="Liu Z.-J."/>
        </authorList>
    </citation>
    <scope>NUCLEOTIDE SEQUENCE</scope>
    <source>
        <strain evidence="2">SCP</strain>
        <tissue evidence="2">Leaves</tissue>
    </source>
</reference>
<accession>A0AAV9AZX2</accession>
<dbReference type="EMBL" id="JAUJYN010000006">
    <property type="protein sequence ID" value="KAK1269496.1"/>
    <property type="molecule type" value="Genomic_DNA"/>
</dbReference>
<gene>
    <name evidence="2" type="ORF">QJS04_geneDACA006378</name>
</gene>